<name>A0A7X1J7Z0_9ACTN</name>
<comment type="caution">
    <text evidence="1">The sequence shown here is derived from an EMBL/GenBank/DDBJ whole genome shotgun (WGS) entry which is preliminary data.</text>
</comment>
<sequence length="298" mass="33662">MNLAQIIDTLGVDRETAERRARFFINYVEDVPLKEFPDWQGYAERADAFREAAQSAFLVDSKWAADLLRKAASEYRSSGVLYGWFLHRCTIKSGLSERDAEVASSLLMLMKEGSAPVTRSDIRDILVQAHLKSDVLRSPVQQAYFLMAILGSGWDPKESPIPLAQEYTDTLRRHFGQYPIGPRSAQISKYLMLAGMLADLSYNPGEASRNALFNELIPLAEAHAQGLYAARENRYQWRRMMSSIDLVDLDIACMVAVANDLIIRAHGIPIESQNSRPEEDPLRWLSIEAGAELYRYAQ</sequence>
<reference evidence="1 2" key="1">
    <citation type="submission" date="2020-08" db="EMBL/GenBank/DDBJ databases">
        <title>Streptomyces sp. PSKA01 genome sequencing and assembly.</title>
        <authorList>
            <person name="Mandal S."/>
            <person name="Maiti P.K."/>
            <person name="Das P."/>
        </authorList>
    </citation>
    <scope>NUCLEOTIDE SEQUENCE [LARGE SCALE GENOMIC DNA]</scope>
    <source>
        <strain evidence="1 2">PSKA01</strain>
    </source>
</reference>
<accession>A0A7X1J7Z0</accession>
<dbReference type="EMBL" id="JACMSF010000035">
    <property type="protein sequence ID" value="MBC2905374.1"/>
    <property type="molecule type" value="Genomic_DNA"/>
</dbReference>
<protein>
    <submittedName>
        <fullName evidence="1">Uncharacterized protein</fullName>
    </submittedName>
</protein>
<keyword evidence="2" id="KW-1185">Reference proteome</keyword>
<organism evidence="1 2">
    <name type="scientific">Streptomyces cupreus</name>
    <dbReference type="NCBI Taxonomy" id="2759956"/>
    <lineage>
        <taxon>Bacteria</taxon>
        <taxon>Bacillati</taxon>
        <taxon>Actinomycetota</taxon>
        <taxon>Actinomycetes</taxon>
        <taxon>Kitasatosporales</taxon>
        <taxon>Streptomycetaceae</taxon>
        <taxon>Streptomyces</taxon>
    </lineage>
</organism>
<evidence type="ECO:0000313" key="2">
    <source>
        <dbReference type="Proteomes" id="UP000584670"/>
    </source>
</evidence>
<dbReference type="Proteomes" id="UP000584670">
    <property type="component" value="Unassembled WGS sequence"/>
</dbReference>
<dbReference type="RefSeq" id="WP_186285223.1">
    <property type="nucleotide sequence ID" value="NZ_JACMSF010000035.1"/>
</dbReference>
<gene>
    <name evidence="1" type="ORF">H4N64_28120</name>
</gene>
<proteinExistence type="predicted"/>
<dbReference type="AlphaFoldDB" id="A0A7X1J7Z0"/>
<evidence type="ECO:0000313" key="1">
    <source>
        <dbReference type="EMBL" id="MBC2905374.1"/>
    </source>
</evidence>